<feature type="transmembrane region" description="Helical" evidence="15">
    <location>
        <begin position="7"/>
        <end position="26"/>
    </location>
</feature>
<evidence type="ECO:0000256" key="9">
    <source>
        <dbReference type="ARBA" id="ARBA00022787"/>
    </source>
</evidence>
<organism evidence="17 18">
    <name type="scientific">Mytilus galloprovincialis</name>
    <name type="common">Mediterranean mussel</name>
    <dbReference type="NCBI Taxonomy" id="29158"/>
    <lineage>
        <taxon>Eukaryota</taxon>
        <taxon>Metazoa</taxon>
        <taxon>Spiralia</taxon>
        <taxon>Lophotrochozoa</taxon>
        <taxon>Mollusca</taxon>
        <taxon>Bivalvia</taxon>
        <taxon>Autobranchia</taxon>
        <taxon>Pteriomorphia</taxon>
        <taxon>Mytilida</taxon>
        <taxon>Mytiloidea</taxon>
        <taxon>Mytilidae</taxon>
        <taxon>Mytilinae</taxon>
        <taxon>Mytilus</taxon>
    </lineage>
</organism>
<dbReference type="PANTHER" id="PTHR12183">
    <property type="entry name" value="MITOCHONDRIAL UBIQUITIN LIGASE ACTIVATOR OF NFKB 1"/>
    <property type="match status" value="1"/>
</dbReference>
<accession>A0A8B6DV89</accession>
<evidence type="ECO:0000256" key="5">
    <source>
        <dbReference type="ARBA" id="ARBA00022692"/>
    </source>
</evidence>
<dbReference type="PANTHER" id="PTHR12183:SF32">
    <property type="entry name" value="MITOCHONDRIAL E3 UBIQUITIN PROTEIN LIGASE 1"/>
    <property type="match status" value="1"/>
</dbReference>
<keyword evidence="8" id="KW-0833">Ubl conjugation pathway</keyword>
<dbReference type="Gene3D" id="3.30.40.10">
    <property type="entry name" value="Zinc/RING finger domain, C3HC4 (zinc finger)"/>
    <property type="match status" value="1"/>
</dbReference>
<feature type="transmembrane region" description="Helical" evidence="15">
    <location>
        <begin position="237"/>
        <end position="257"/>
    </location>
</feature>
<dbReference type="Pfam" id="PF13920">
    <property type="entry name" value="zf-C3HC4_3"/>
    <property type="match status" value="1"/>
</dbReference>
<dbReference type="PROSITE" id="PS50089">
    <property type="entry name" value="ZF_RING_2"/>
    <property type="match status" value="1"/>
</dbReference>
<dbReference type="SUPFAM" id="SSF57850">
    <property type="entry name" value="RING/U-box"/>
    <property type="match status" value="1"/>
</dbReference>
<evidence type="ECO:0000256" key="6">
    <source>
        <dbReference type="ARBA" id="ARBA00022723"/>
    </source>
</evidence>
<evidence type="ECO:0000256" key="2">
    <source>
        <dbReference type="ARBA" id="ARBA00004374"/>
    </source>
</evidence>
<keyword evidence="9" id="KW-1000">Mitochondrion outer membrane</keyword>
<keyword evidence="18" id="KW-1185">Reference proteome</keyword>
<evidence type="ECO:0000256" key="7">
    <source>
        <dbReference type="ARBA" id="ARBA00022771"/>
    </source>
</evidence>
<evidence type="ECO:0000256" key="4">
    <source>
        <dbReference type="ARBA" id="ARBA00022679"/>
    </source>
</evidence>
<evidence type="ECO:0000256" key="15">
    <source>
        <dbReference type="SAM" id="Phobius"/>
    </source>
</evidence>
<dbReference type="InterPro" id="IPR022170">
    <property type="entry name" value="MUL1-like"/>
</dbReference>
<dbReference type="Proteomes" id="UP000596742">
    <property type="component" value="Unassembled WGS sequence"/>
</dbReference>
<dbReference type="GO" id="GO:0008270">
    <property type="term" value="F:zinc ion binding"/>
    <property type="evidence" value="ECO:0007669"/>
    <property type="project" value="UniProtKB-KW"/>
</dbReference>
<keyword evidence="13 15" id="KW-0472">Membrane</keyword>
<comment type="caution">
    <text evidence="17">The sequence shown here is derived from an EMBL/GenBank/DDBJ whole genome shotgun (WGS) entry which is preliminary data.</text>
</comment>
<evidence type="ECO:0000256" key="11">
    <source>
        <dbReference type="ARBA" id="ARBA00022989"/>
    </source>
</evidence>
<dbReference type="AlphaFoldDB" id="A0A8B6DV89"/>
<comment type="subcellular location">
    <subcellularLocation>
        <location evidence="2">Mitochondrion outer membrane</location>
        <topology evidence="2">Multi-pass membrane protein</topology>
    </subcellularLocation>
</comment>
<dbReference type="EC" id="2.3.2.27" evidence="3"/>
<keyword evidence="6" id="KW-0479">Metal-binding</keyword>
<dbReference type="InterPro" id="IPR051652">
    <property type="entry name" value="MDM2_MDM4_MUL1"/>
</dbReference>
<protein>
    <recommendedName>
        <fullName evidence="3">RING-type E3 ubiquitin transferase</fullName>
        <ecNumber evidence="3">2.3.2.27</ecNumber>
    </recommendedName>
</protein>
<dbReference type="GO" id="GO:0016567">
    <property type="term" value="P:protein ubiquitination"/>
    <property type="evidence" value="ECO:0007669"/>
    <property type="project" value="InterPro"/>
</dbReference>
<evidence type="ECO:0000313" key="17">
    <source>
        <dbReference type="EMBL" id="VDI25038.1"/>
    </source>
</evidence>
<keyword evidence="7 14" id="KW-0863">Zinc-finger</keyword>
<comment type="catalytic activity">
    <reaction evidence="1">
        <text>S-ubiquitinyl-[E2 ubiquitin-conjugating enzyme]-L-cysteine + [acceptor protein]-L-lysine = [E2 ubiquitin-conjugating enzyme]-L-cysteine + N(6)-ubiquitinyl-[acceptor protein]-L-lysine.</text>
        <dbReference type="EC" id="2.3.2.27"/>
    </reaction>
</comment>
<dbReference type="EMBL" id="UYJE01004103">
    <property type="protein sequence ID" value="VDI25038.1"/>
    <property type="molecule type" value="Genomic_DNA"/>
</dbReference>
<keyword evidence="12" id="KW-0496">Mitochondrion</keyword>
<reference evidence="17" key="1">
    <citation type="submission" date="2018-11" db="EMBL/GenBank/DDBJ databases">
        <authorList>
            <person name="Alioto T."/>
            <person name="Alioto T."/>
        </authorList>
    </citation>
    <scope>NUCLEOTIDE SEQUENCE</scope>
</reference>
<dbReference type="InterPro" id="IPR001841">
    <property type="entry name" value="Znf_RING"/>
</dbReference>
<evidence type="ECO:0000313" key="18">
    <source>
        <dbReference type="Proteomes" id="UP000596742"/>
    </source>
</evidence>
<evidence type="ECO:0000256" key="10">
    <source>
        <dbReference type="ARBA" id="ARBA00022833"/>
    </source>
</evidence>
<dbReference type="OrthoDB" id="66726at2759"/>
<gene>
    <name evidence="17" type="ORF">MGAL_10B073884</name>
</gene>
<feature type="domain" description="RING-type" evidence="16">
    <location>
        <begin position="302"/>
        <end position="340"/>
    </location>
</feature>
<evidence type="ECO:0000256" key="14">
    <source>
        <dbReference type="PROSITE-ProRule" id="PRU00175"/>
    </source>
</evidence>
<dbReference type="GO" id="GO:0061630">
    <property type="term" value="F:ubiquitin protein ligase activity"/>
    <property type="evidence" value="ECO:0007669"/>
    <property type="project" value="UniProtKB-EC"/>
</dbReference>
<keyword evidence="17" id="KW-0012">Acyltransferase</keyword>
<dbReference type="GO" id="GO:0005741">
    <property type="term" value="C:mitochondrial outer membrane"/>
    <property type="evidence" value="ECO:0007669"/>
    <property type="project" value="UniProtKB-SubCell"/>
</dbReference>
<evidence type="ECO:0000256" key="1">
    <source>
        <dbReference type="ARBA" id="ARBA00000900"/>
    </source>
</evidence>
<evidence type="ECO:0000256" key="3">
    <source>
        <dbReference type="ARBA" id="ARBA00012483"/>
    </source>
</evidence>
<keyword evidence="4 17" id="KW-0808">Transferase</keyword>
<dbReference type="InterPro" id="IPR013083">
    <property type="entry name" value="Znf_RING/FYVE/PHD"/>
</dbReference>
<keyword evidence="5 15" id="KW-0812">Transmembrane</keyword>
<evidence type="ECO:0000256" key="13">
    <source>
        <dbReference type="ARBA" id="ARBA00023136"/>
    </source>
</evidence>
<keyword evidence="11 15" id="KW-1133">Transmembrane helix</keyword>
<keyword evidence="10" id="KW-0862">Zinc</keyword>
<evidence type="ECO:0000256" key="8">
    <source>
        <dbReference type="ARBA" id="ARBA00022786"/>
    </source>
</evidence>
<evidence type="ECO:0000256" key="12">
    <source>
        <dbReference type="ARBA" id="ARBA00023128"/>
    </source>
</evidence>
<proteinExistence type="predicted"/>
<sequence length="352" mass="39824">MSDSLRGFVVGLTVEAGLALILYYFYKRSKRAANEIQKADWYGLDRDLIKKLKELPDQTIPYGCIEGITASTRRLRSHYKDDIQGVIRNIALIEHKSKRTNGIWSDVQNVIRDVVDAVPFYLHKVQKDGSNDVRVHITEAKSAGFLLDDLTVTYDNYKSDQAGLIQRGMDRIFGEVIKGMHEYEKMLVLGTPLLGIGQLKLENDKIIMSPPENGSPIILTTQTKEEVVKHFSSQSNIIKIFLGITCVIGVGLATYIIKKWYTKWQSRKRIERMAQEAQNARMAARAAANNREPSNNSDSQECVICLTNPREVILLNCGHICVCIDCVQALPRPMKCPVCRQNVERFLNAYMA</sequence>
<name>A0A8B6DV89_MYTGA</name>
<dbReference type="Pfam" id="PF12483">
    <property type="entry name" value="GIDE"/>
    <property type="match status" value="1"/>
</dbReference>
<dbReference type="SMART" id="SM00184">
    <property type="entry name" value="RING"/>
    <property type="match status" value="1"/>
</dbReference>
<evidence type="ECO:0000259" key="16">
    <source>
        <dbReference type="PROSITE" id="PS50089"/>
    </source>
</evidence>